<feature type="region of interest" description="Disordered" evidence="1">
    <location>
        <begin position="32"/>
        <end position="134"/>
    </location>
</feature>
<dbReference type="SUPFAM" id="SSF55729">
    <property type="entry name" value="Acyl-CoA N-acyltransferases (Nat)"/>
    <property type="match status" value="1"/>
</dbReference>
<evidence type="ECO:0000259" key="2">
    <source>
        <dbReference type="PROSITE" id="PS51186"/>
    </source>
</evidence>
<protein>
    <submittedName>
        <fullName evidence="3">GNAT family N-acetyltransferase</fullName>
    </submittedName>
</protein>
<dbReference type="PANTHER" id="PTHR43072:SF52">
    <property type="entry name" value="GCN5-RELATED N-ACETYLTRANSFERASE"/>
    <property type="match status" value="1"/>
</dbReference>
<keyword evidence="4" id="KW-1185">Reference proteome</keyword>
<name>A0A7H8N8K1_9ACTN</name>
<feature type="compositionally biased region" description="Basic and acidic residues" evidence="1">
    <location>
        <begin position="118"/>
        <end position="134"/>
    </location>
</feature>
<dbReference type="Gene3D" id="3.40.630.30">
    <property type="match status" value="1"/>
</dbReference>
<dbReference type="AlphaFoldDB" id="A0A7H8N8K1"/>
<dbReference type="InterPro" id="IPR016181">
    <property type="entry name" value="Acyl_CoA_acyltransferase"/>
</dbReference>
<evidence type="ECO:0000313" key="4">
    <source>
        <dbReference type="Proteomes" id="UP000509303"/>
    </source>
</evidence>
<dbReference type="Pfam" id="PF00583">
    <property type="entry name" value="Acetyltransf_1"/>
    <property type="match status" value="1"/>
</dbReference>
<dbReference type="GO" id="GO:0016747">
    <property type="term" value="F:acyltransferase activity, transferring groups other than amino-acyl groups"/>
    <property type="evidence" value="ECO:0007669"/>
    <property type="project" value="InterPro"/>
</dbReference>
<dbReference type="EMBL" id="CP054929">
    <property type="protein sequence ID" value="QKW50821.1"/>
    <property type="molecule type" value="Genomic_DNA"/>
</dbReference>
<feature type="compositionally biased region" description="Low complexity" evidence="1">
    <location>
        <begin position="41"/>
        <end position="68"/>
    </location>
</feature>
<evidence type="ECO:0000256" key="1">
    <source>
        <dbReference type="SAM" id="MobiDB-lite"/>
    </source>
</evidence>
<dbReference type="PROSITE" id="PS51186">
    <property type="entry name" value="GNAT"/>
    <property type="match status" value="1"/>
</dbReference>
<accession>A0A7H8N8K1</accession>
<proteinExistence type="predicted"/>
<feature type="compositionally biased region" description="Basic and acidic residues" evidence="1">
    <location>
        <begin position="266"/>
        <end position="281"/>
    </location>
</feature>
<feature type="compositionally biased region" description="Gly residues" evidence="1">
    <location>
        <begin position="69"/>
        <end position="115"/>
    </location>
</feature>
<keyword evidence="3" id="KW-0808">Transferase</keyword>
<dbReference type="PANTHER" id="PTHR43072">
    <property type="entry name" value="N-ACETYLTRANSFERASE"/>
    <property type="match status" value="1"/>
</dbReference>
<feature type="region of interest" description="Disordered" evidence="1">
    <location>
        <begin position="262"/>
        <end position="281"/>
    </location>
</feature>
<reference evidence="3 4" key="1">
    <citation type="submission" date="2020-06" db="EMBL/GenBank/DDBJ databases">
        <title>Genome mining for natural products.</title>
        <authorList>
            <person name="Zhang B."/>
            <person name="Shi J."/>
            <person name="Ge H."/>
        </authorList>
    </citation>
    <scope>NUCLEOTIDE SEQUENCE [LARGE SCALE GENOMIC DNA]</scope>
    <source>
        <strain evidence="3 4">NA00687</strain>
    </source>
</reference>
<dbReference type="RefSeq" id="WP_176162554.1">
    <property type="nucleotide sequence ID" value="NZ_CP054929.1"/>
</dbReference>
<dbReference type="InterPro" id="IPR000182">
    <property type="entry name" value="GNAT_dom"/>
</dbReference>
<evidence type="ECO:0000313" key="3">
    <source>
        <dbReference type="EMBL" id="QKW50821.1"/>
    </source>
</evidence>
<sequence length="281" mass="29278">MAEVFLRRLTRWQAEQQREAIADLYVTAYREPPGAAPPHGPTADTGPVAHAAPAGAPSAGAGFPDAAGPGPGAAGGGLAETGRPGGGRPEGGAPGAGLARGGLTGSGFSGSGFSGGAWDREAAERTRAGAERHSRRAFLDRFAEHVGQPEFEMIIASTPTLVGFTYGFQADRARVWHPGFQAGIPPEIDELTYSRPVFSLAELCVLPAHRRQGIATRLVDQLLTRATGPLATATVDATNPPAQHAFASWGWSRTGALLPAAPLPDAAREPDREAWSRRLGR</sequence>
<organism evidence="3 4">
    <name type="scientific">Streptomyces buecherae</name>
    <dbReference type="NCBI Taxonomy" id="2763006"/>
    <lineage>
        <taxon>Bacteria</taxon>
        <taxon>Bacillati</taxon>
        <taxon>Actinomycetota</taxon>
        <taxon>Actinomycetes</taxon>
        <taxon>Kitasatosporales</taxon>
        <taxon>Streptomycetaceae</taxon>
        <taxon>Streptomyces</taxon>
    </lineage>
</organism>
<dbReference type="CDD" id="cd04301">
    <property type="entry name" value="NAT_SF"/>
    <property type="match status" value="1"/>
</dbReference>
<feature type="domain" description="N-acetyltransferase" evidence="2">
    <location>
        <begin position="111"/>
        <end position="270"/>
    </location>
</feature>
<gene>
    <name evidence="3" type="ORF">HUT08_16205</name>
</gene>
<dbReference type="Proteomes" id="UP000509303">
    <property type="component" value="Chromosome"/>
</dbReference>